<accession>A0ABU9HRP5</accession>
<comment type="caution">
    <text evidence="1">The sequence shown here is derived from an EMBL/GenBank/DDBJ whole genome shotgun (WGS) entry which is preliminary data.</text>
</comment>
<dbReference type="InterPro" id="IPR025366">
    <property type="entry name" value="DUF4270"/>
</dbReference>
<evidence type="ECO:0000313" key="2">
    <source>
        <dbReference type="Proteomes" id="UP001464555"/>
    </source>
</evidence>
<organism evidence="1 2">
    <name type="scientific">Flavobacterium arundinis</name>
    <dbReference type="NCBI Taxonomy" id="3139143"/>
    <lineage>
        <taxon>Bacteria</taxon>
        <taxon>Pseudomonadati</taxon>
        <taxon>Bacteroidota</taxon>
        <taxon>Flavobacteriia</taxon>
        <taxon>Flavobacteriales</taxon>
        <taxon>Flavobacteriaceae</taxon>
        <taxon>Flavobacterium</taxon>
    </lineage>
</organism>
<reference evidence="1 2" key="1">
    <citation type="submission" date="2024-04" db="EMBL/GenBank/DDBJ databases">
        <title>Flavobacterium sp. DGU11 16S ribosomal RNA gene Genome sequencing and assembly.</title>
        <authorList>
            <person name="Park S."/>
        </authorList>
    </citation>
    <scope>NUCLEOTIDE SEQUENCE [LARGE SCALE GENOMIC DNA]</scope>
    <source>
        <strain evidence="1 2">DGU11</strain>
    </source>
</reference>
<dbReference type="RefSeq" id="WP_341695150.1">
    <property type="nucleotide sequence ID" value="NZ_JBBYHR010000001.1"/>
</dbReference>
<dbReference type="EMBL" id="JBBYHR010000001">
    <property type="protein sequence ID" value="MEL1242825.1"/>
    <property type="molecule type" value="Genomic_DNA"/>
</dbReference>
<protein>
    <submittedName>
        <fullName evidence="1">DUF4270 family protein</fullName>
    </submittedName>
</protein>
<name>A0ABU9HRP5_9FLAO</name>
<dbReference type="PROSITE" id="PS51257">
    <property type="entry name" value="PROKAR_LIPOPROTEIN"/>
    <property type="match status" value="1"/>
</dbReference>
<keyword evidence="2" id="KW-1185">Reference proteome</keyword>
<sequence>MVSFKNIMAVLSVLALLYSCDNTESFYSDADLIQSDVHIIDVDSFAMKMTTYRYDSIVSGEERLVVGRYIDPYFGEVKASSYIEFLPASYYYTIDDDAVFDSIVLNLRYDGYYYNDTLQTKTINVRKLAKELRLPNSQTDYYNTTSIPLVDEVIGQRIFRPRIGNDSITVTLSPAFGQTIFTALKSNNVNDREEFLNYLKGLHISPADGEDAAMIGFSPTGSYIRVYYSYPDQAQIESEYIDLVYNSSTKKFFNSITGNYSGTPLQGLGGQENEVSSAALGNLGFIQSGLGVMTKVTFPSIRNIREYNEGNGEIFKAQLKIKLDSRYYNKNYPVRDSVYVCTVDQNNDIISYGGVGYIQRIDPEINEVYLTADVNFFLQKLLTNSQYLNYGLVFVPFNYNTSTDRLVLNGENNPYYKSRLTLTYVIYE</sequence>
<proteinExistence type="predicted"/>
<dbReference type="Proteomes" id="UP001464555">
    <property type="component" value="Unassembled WGS sequence"/>
</dbReference>
<gene>
    <name evidence="1" type="ORF">AAEO56_01015</name>
</gene>
<evidence type="ECO:0000313" key="1">
    <source>
        <dbReference type="EMBL" id="MEL1242825.1"/>
    </source>
</evidence>
<dbReference type="Pfam" id="PF14092">
    <property type="entry name" value="DUF4270"/>
    <property type="match status" value="1"/>
</dbReference>